<name>A0A8T2Q3Z7_CERRI</name>
<protein>
    <submittedName>
        <fullName evidence="1">Uncharacterized protein</fullName>
    </submittedName>
</protein>
<gene>
    <name evidence="1" type="ORF">KP509_38G035800</name>
</gene>
<proteinExistence type="predicted"/>
<dbReference type="EMBL" id="CM035443">
    <property type="protein sequence ID" value="KAH7278323.1"/>
    <property type="molecule type" value="Genomic_DNA"/>
</dbReference>
<evidence type="ECO:0000313" key="1">
    <source>
        <dbReference type="EMBL" id="KAH7278323.1"/>
    </source>
</evidence>
<sequence length="111" mass="12943">MNEYSSISVPNRNICRKNFPFQETISITVFNKNPSIHQQQHKCSRHDMSTVINGALSVFISTVINMMHDVVYTISASSYFPHLIWFNQTIRMDKASRRNANLKKRIQPQRS</sequence>
<evidence type="ECO:0000313" key="2">
    <source>
        <dbReference type="Proteomes" id="UP000825935"/>
    </source>
</evidence>
<dbReference type="Proteomes" id="UP000825935">
    <property type="component" value="Chromosome 38"/>
</dbReference>
<reference evidence="1" key="1">
    <citation type="submission" date="2021-08" db="EMBL/GenBank/DDBJ databases">
        <title>WGS assembly of Ceratopteris richardii.</title>
        <authorList>
            <person name="Marchant D.B."/>
            <person name="Chen G."/>
            <person name="Jenkins J."/>
            <person name="Shu S."/>
            <person name="Leebens-Mack J."/>
            <person name="Grimwood J."/>
            <person name="Schmutz J."/>
            <person name="Soltis P."/>
            <person name="Soltis D."/>
            <person name="Chen Z.-H."/>
        </authorList>
    </citation>
    <scope>NUCLEOTIDE SEQUENCE</scope>
    <source>
        <strain evidence="1">Whitten #5841</strain>
        <tissue evidence="1">Leaf</tissue>
    </source>
</reference>
<comment type="caution">
    <text evidence="1">The sequence shown here is derived from an EMBL/GenBank/DDBJ whole genome shotgun (WGS) entry which is preliminary data.</text>
</comment>
<dbReference type="AlphaFoldDB" id="A0A8T2Q3Z7"/>
<organism evidence="1 2">
    <name type="scientific">Ceratopteris richardii</name>
    <name type="common">Triangle waterfern</name>
    <dbReference type="NCBI Taxonomy" id="49495"/>
    <lineage>
        <taxon>Eukaryota</taxon>
        <taxon>Viridiplantae</taxon>
        <taxon>Streptophyta</taxon>
        <taxon>Embryophyta</taxon>
        <taxon>Tracheophyta</taxon>
        <taxon>Polypodiopsida</taxon>
        <taxon>Polypodiidae</taxon>
        <taxon>Polypodiales</taxon>
        <taxon>Pteridineae</taxon>
        <taxon>Pteridaceae</taxon>
        <taxon>Parkerioideae</taxon>
        <taxon>Ceratopteris</taxon>
    </lineage>
</organism>
<accession>A0A8T2Q3Z7</accession>
<keyword evidence="2" id="KW-1185">Reference proteome</keyword>